<dbReference type="GO" id="GO:0051287">
    <property type="term" value="F:NAD binding"/>
    <property type="evidence" value="ECO:0007669"/>
    <property type="project" value="UniProtKB-UniRule"/>
</dbReference>
<dbReference type="UniPathway" id="UPA00135">
    <property type="reaction ID" value="UER00196"/>
</dbReference>
<dbReference type="RefSeq" id="WP_077720500.1">
    <property type="nucleotide sequence ID" value="NZ_CP019699.1"/>
</dbReference>
<dbReference type="EMBL" id="CP019699">
    <property type="protein sequence ID" value="AQS56639.1"/>
    <property type="molecule type" value="Genomic_DNA"/>
</dbReference>
<evidence type="ECO:0000259" key="12">
    <source>
        <dbReference type="PROSITE" id="PS51671"/>
    </source>
</evidence>
<evidence type="ECO:0000256" key="1">
    <source>
        <dbReference type="ARBA" id="ARBA00003800"/>
    </source>
</evidence>
<name>A0A1U9K999_9BACL</name>
<dbReference type="SUPFAM" id="SSF51735">
    <property type="entry name" value="NAD(P)-binding Rossmann-fold domains"/>
    <property type="match status" value="1"/>
</dbReference>
<comment type="catalytic activity">
    <reaction evidence="10 11">
        <text>(2R)-3-phosphoglycerate + NAD(+) = 3-phosphooxypyruvate + NADH + H(+)</text>
        <dbReference type="Rhea" id="RHEA:12641"/>
        <dbReference type="ChEBI" id="CHEBI:15378"/>
        <dbReference type="ChEBI" id="CHEBI:18110"/>
        <dbReference type="ChEBI" id="CHEBI:57540"/>
        <dbReference type="ChEBI" id="CHEBI:57945"/>
        <dbReference type="ChEBI" id="CHEBI:58272"/>
        <dbReference type="EC" id="1.1.1.95"/>
    </reaction>
</comment>
<dbReference type="PROSITE" id="PS00065">
    <property type="entry name" value="D_2_HYDROXYACID_DH_1"/>
    <property type="match status" value="1"/>
</dbReference>
<protein>
    <recommendedName>
        <fullName evidence="4 11">D-3-phosphoglycerate dehydrogenase</fullName>
        <ecNumber evidence="11">1.1.1.95</ecNumber>
    </recommendedName>
</protein>
<dbReference type="SUPFAM" id="SSF143548">
    <property type="entry name" value="Serine metabolism enzymes domain"/>
    <property type="match status" value="1"/>
</dbReference>
<evidence type="ECO:0000256" key="7">
    <source>
        <dbReference type="ARBA" id="ARBA00023027"/>
    </source>
</evidence>
<keyword evidence="5 11" id="KW-0028">Amino-acid biosynthesis</keyword>
<dbReference type="FunFam" id="3.30.70.260:FF:000008">
    <property type="entry name" value="D-3-phosphoglycerate dehydrogenase, chloroplastic"/>
    <property type="match status" value="1"/>
</dbReference>
<dbReference type="OrthoDB" id="9805416at2"/>
<dbReference type="InterPro" id="IPR045865">
    <property type="entry name" value="ACT-like_dom_sf"/>
</dbReference>
<evidence type="ECO:0000256" key="6">
    <source>
        <dbReference type="ARBA" id="ARBA00023002"/>
    </source>
</evidence>
<sequence>MYKVLVTDPLSDHGLRQLTDARDVEVVKKIGLTESALIDTIPPYDALLVRSQTQVNERVLDAAKQLKVIGRAGVGVDNIDVPAATERGIVVLNAPDGNTVSTAEHTFAMLMALSRNIPQAYRSLIGGEWNRKKFVGVELRGKTLGVVGMGRIGTEVAKRAKAFGMSVLGYDPFLTGERAKSIGVEKVDLSRLFAESDFITVHTPLIKETHHLIDSDAFAAMKDGVRILNCARGGIVDEEALLAALESGKVAGAALDVFEDEPPTDHPLLKHPRVIATPHLGASTVEAQEHVALDVSEEVLHVLRGETFKNAVNLPSIPAELAERIAPYQALAEKLGKFVVQMTEHAVEKITVSYAGSLNEFDTSPLTRMILKGALSCFVTDVNYVNAVALAKARGIDVTEERSSASRAFTNLITVHMETAGEELSVAGTLVNGFGERIVKINAYSIDLQPQGHLLYIQHQDRPGAIGRVGTILGSHDVNIAAMQVGRRDIGGQAIMVLSVDKPVTADVVTALETLEEVRSVTEIDL</sequence>
<keyword evidence="14" id="KW-1185">Reference proteome</keyword>
<dbReference type="FunFam" id="3.40.50.720:FF:000021">
    <property type="entry name" value="D-3-phosphoglycerate dehydrogenase"/>
    <property type="match status" value="1"/>
</dbReference>
<keyword evidence="8 11" id="KW-0718">Serine biosynthesis</keyword>
<comment type="pathway">
    <text evidence="2 11">Amino-acid biosynthesis; L-serine biosynthesis; L-serine from 3-phospho-D-glycerate: step 1/3.</text>
</comment>
<dbReference type="FunFam" id="3.30.1330.90:FF:000003">
    <property type="entry name" value="D-3-phosphoglycerate dehydrogenase"/>
    <property type="match status" value="1"/>
</dbReference>
<dbReference type="EC" id="1.1.1.95" evidence="11"/>
<dbReference type="PANTHER" id="PTHR42789">
    <property type="entry name" value="D-ISOMER SPECIFIC 2-HYDROXYACID DEHYDROGENASE FAMILY PROTEIN (AFU_ORTHOLOGUE AFUA_6G10090)"/>
    <property type="match status" value="1"/>
</dbReference>
<dbReference type="SUPFAM" id="SSF52283">
    <property type="entry name" value="Formate/glycerate dehydrogenase catalytic domain-like"/>
    <property type="match status" value="1"/>
</dbReference>
<dbReference type="Pfam" id="PF00389">
    <property type="entry name" value="2-Hacid_dh"/>
    <property type="match status" value="1"/>
</dbReference>
<dbReference type="Pfam" id="PF01842">
    <property type="entry name" value="ACT"/>
    <property type="match status" value="1"/>
</dbReference>
<dbReference type="InterPro" id="IPR045626">
    <property type="entry name" value="PGDH_ASB_dom"/>
</dbReference>
<dbReference type="NCBIfam" id="TIGR01327">
    <property type="entry name" value="PGDH"/>
    <property type="match status" value="1"/>
</dbReference>
<dbReference type="SUPFAM" id="SSF55021">
    <property type="entry name" value="ACT-like"/>
    <property type="match status" value="1"/>
</dbReference>
<evidence type="ECO:0000313" key="13">
    <source>
        <dbReference type="EMBL" id="AQS56639.1"/>
    </source>
</evidence>
<comment type="catalytic activity">
    <reaction evidence="9">
        <text>(R)-2-hydroxyglutarate + NAD(+) = 2-oxoglutarate + NADH + H(+)</text>
        <dbReference type="Rhea" id="RHEA:49612"/>
        <dbReference type="ChEBI" id="CHEBI:15378"/>
        <dbReference type="ChEBI" id="CHEBI:15801"/>
        <dbReference type="ChEBI" id="CHEBI:16810"/>
        <dbReference type="ChEBI" id="CHEBI:57540"/>
        <dbReference type="ChEBI" id="CHEBI:57945"/>
        <dbReference type="EC" id="1.1.1.399"/>
    </reaction>
</comment>
<dbReference type="Gene3D" id="3.30.70.260">
    <property type="match status" value="1"/>
</dbReference>
<dbReference type="Pfam" id="PF19304">
    <property type="entry name" value="PGDH_inter"/>
    <property type="match status" value="1"/>
</dbReference>
<comment type="similarity">
    <text evidence="3 11">Belongs to the D-isomer specific 2-hydroxyacid dehydrogenase family.</text>
</comment>
<dbReference type="AlphaFoldDB" id="A0A1U9K999"/>
<keyword evidence="7 11" id="KW-0520">NAD</keyword>
<dbReference type="InterPro" id="IPR029752">
    <property type="entry name" value="D-isomer_DH_CS1"/>
</dbReference>
<dbReference type="Gene3D" id="3.40.50.720">
    <property type="entry name" value="NAD(P)-binding Rossmann-like Domain"/>
    <property type="match status" value="2"/>
</dbReference>
<dbReference type="KEGG" id="ntr:B0W44_13630"/>
<gene>
    <name evidence="13" type="ORF">B0W44_13630</name>
</gene>
<dbReference type="PANTHER" id="PTHR42789:SF1">
    <property type="entry name" value="D-ISOMER SPECIFIC 2-HYDROXYACID DEHYDROGENASE FAMILY PROTEIN (AFU_ORTHOLOGUE AFUA_6G10090)"/>
    <property type="match status" value="1"/>
</dbReference>
<keyword evidence="6 11" id="KW-0560">Oxidoreductase</keyword>
<dbReference type="InterPro" id="IPR006236">
    <property type="entry name" value="PGDH"/>
</dbReference>
<organism evidence="13 14">
    <name type="scientific">Novibacillus thermophilus</name>
    <dbReference type="NCBI Taxonomy" id="1471761"/>
    <lineage>
        <taxon>Bacteria</taxon>
        <taxon>Bacillati</taxon>
        <taxon>Bacillota</taxon>
        <taxon>Bacilli</taxon>
        <taxon>Bacillales</taxon>
        <taxon>Thermoactinomycetaceae</taxon>
        <taxon>Novibacillus</taxon>
    </lineage>
</organism>
<dbReference type="InterPro" id="IPR036291">
    <property type="entry name" value="NAD(P)-bd_dom_sf"/>
</dbReference>
<dbReference type="InterPro" id="IPR029753">
    <property type="entry name" value="D-isomer_DH_CS"/>
</dbReference>
<evidence type="ECO:0000256" key="9">
    <source>
        <dbReference type="ARBA" id="ARBA00048126"/>
    </source>
</evidence>
<dbReference type="InterPro" id="IPR006140">
    <property type="entry name" value="D-isomer_DH_NAD-bd"/>
</dbReference>
<dbReference type="Proteomes" id="UP000188603">
    <property type="component" value="Chromosome"/>
</dbReference>
<dbReference type="CDD" id="cd04902">
    <property type="entry name" value="ACT_3PGDH-xct"/>
    <property type="match status" value="1"/>
</dbReference>
<comment type="function">
    <text evidence="1">Catalyzes the reversible oxidation of 3-phospho-D-glycerate to 3-phosphonooxypyruvate, the first step of the phosphorylated L-serine biosynthesis pathway. Also catalyzes the reversible oxidation of 2-hydroxyglutarate to 2-oxoglutarate.</text>
</comment>
<evidence type="ECO:0000256" key="3">
    <source>
        <dbReference type="ARBA" id="ARBA00005854"/>
    </source>
</evidence>
<reference evidence="13 14" key="1">
    <citation type="journal article" date="2015" name="Int. J. Syst. Evol. Microbiol.">
        <title>Novibacillus thermophilus gen. nov., sp. nov., a Gram-staining-negative and moderately thermophilic member of the family Thermoactinomycetaceae.</title>
        <authorList>
            <person name="Yang G."/>
            <person name="Chen J."/>
            <person name="Zhou S."/>
        </authorList>
    </citation>
    <scope>NUCLEOTIDE SEQUENCE [LARGE SCALE GENOMIC DNA]</scope>
    <source>
        <strain evidence="13 14">SG-1</strain>
    </source>
</reference>
<dbReference type="InterPro" id="IPR006139">
    <property type="entry name" value="D-isomer_2_OHA_DH_cat_dom"/>
</dbReference>
<dbReference type="Pfam" id="PF02826">
    <property type="entry name" value="2-Hacid_dh_C"/>
    <property type="match status" value="1"/>
</dbReference>
<evidence type="ECO:0000256" key="8">
    <source>
        <dbReference type="ARBA" id="ARBA00023299"/>
    </source>
</evidence>
<feature type="domain" description="ACT" evidence="12">
    <location>
        <begin position="454"/>
        <end position="526"/>
    </location>
</feature>
<dbReference type="PROSITE" id="PS00670">
    <property type="entry name" value="D_2_HYDROXYACID_DH_2"/>
    <property type="match status" value="1"/>
</dbReference>
<dbReference type="GO" id="GO:0006564">
    <property type="term" value="P:L-serine biosynthetic process"/>
    <property type="evidence" value="ECO:0007669"/>
    <property type="project" value="UniProtKB-UniRule"/>
</dbReference>
<dbReference type="InterPro" id="IPR029009">
    <property type="entry name" value="ASB_dom_sf"/>
</dbReference>
<proteinExistence type="inferred from homology"/>
<evidence type="ECO:0000256" key="5">
    <source>
        <dbReference type="ARBA" id="ARBA00022605"/>
    </source>
</evidence>
<evidence type="ECO:0000256" key="11">
    <source>
        <dbReference type="RuleBase" id="RU363003"/>
    </source>
</evidence>
<dbReference type="InterPro" id="IPR050857">
    <property type="entry name" value="D-2-hydroxyacid_DH"/>
</dbReference>
<evidence type="ECO:0000256" key="4">
    <source>
        <dbReference type="ARBA" id="ARBA00021582"/>
    </source>
</evidence>
<dbReference type="InterPro" id="IPR002912">
    <property type="entry name" value="ACT_dom"/>
</dbReference>
<accession>A0A1U9K999</accession>
<dbReference type="CDD" id="cd12173">
    <property type="entry name" value="PGDH_4"/>
    <property type="match status" value="1"/>
</dbReference>
<evidence type="ECO:0000256" key="10">
    <source>
        <dbReference type="ARBA" id="ARBA00048731"/>
    </source>
</evidence>
<dbReference type="Gene3D" id="3.30.1330.90">
    <property type="entry name" value="D-3-phosphoglycerate dehydrogenase, domain 3"/>
    <property type="match status" value="1"/>
</dbReference>
<dbReference type="STRING" id="1471761.B0W44_13630"/>
<evidence type="ECO:0000256" key="2">
    <source>
        <dbReference type="ARBA" id="ARBA00005216"/>
    </source>
</evidence>
<dbReference type="PROSITE" id="PS51671">
    <property type="entry name" value="ACT"/>
    <property type="match status" value="1"/>
</dbReference>
<evidence type="ECO:0000313" key="14">
    <source>
        <dbReference type="Proteomes" id="UP000188603"/>
    </source>
</evidence>
<dbReference type="GO" id="GO:0004617">
    <property type="term" value="F:phosphoglycerate dehydrogenase activity"/>
    <property type="evidence" value="ECO:0007669"/>
    <property type="project" value="UniProtKB-UniRule"/>
</dbReference>
<dbReference type="PROSITE" id="PS00671">
    <property type="entry name" value="D_2_HYDROXYACID_DH_3"/>
    <property type="match status" value="1"/>
</dbReference>